<organism evidence="10 11">
    <name type="scientific">Punica granatum</name>
    <name type="common">Pomegranate</name>
    <dbReference type="NCBI Taxonomy" id="22663"/>
    <lineage>
        <taxon>Eukaryota</taxon>
        <taxon>Viridiplantae</taxon>
        <taxon>Streptophyta</taxon>
        <taxon>Embryophyta</taxon>
        <taxon>Tracheophyta</taxon>
        <taxon>Spermatophyta</taxon>
        <taxon>Magnoliopsida</taxon>
        <taxon>eudicotyledons</taxon>
        <taxon>Gunneridae</taxon>
        <taxon>Pentapetalae</taxon>
        <taxon>rosids</taxon>
        <taxon>malvids</taxon>
        <taxon>Myrtales</taxon>
        <taxon>Lythraceae</taxon>
        <taxon>Punica</taxon>
    </lineage>
</organism>
<dbReference type="PANTHER" id="PTHR37984:SF5">
    <property type="entry name" value="PROTEIN NYNRIN-LIKE"/>
    <property type="match status" value="1"/>
</dbReference>
<keyword evidence="11" id="KW-1185">Reference proteome</keyword>
<evidence type="ECO:0000256" key="6">
    <source>
        <dbReference type="ARBA" id="ARBA00022918"/>
    </source>
</evidence>
<accession>A0A2I0J2J4</accession>
<dbReference type="SUPFAM" id="SSF56672">
    <property type="entry name" value="DNA/RNA polymerases"/>
    <property type="match status" value="1"/>
</dbReference>
<evidence type="ECO:0000259" key="9">
    <source>
        <dbReference type="Pfam" id="PF17917"/>
    </source>
</evidence>
<feature type="coiled-coil region" evidence="7">
    <location>
        <begin position="13"/>
        <end position="40"/>
    </location>
</feature>
<sequence length="478" mass="55719">MADETIHNHPNAEEQEVEAIQALEQKIERKEQTLELRMQETTVRHSEFFLVSHPLFNVFLRCVQGPRSIHDYMAEFLHLAERNALNESESQQVARPKAVLKVEAKAFLIVTHSEQEIEADFKESKELHVLIVKDLPSENPIVKVPKEVKSLLAEFEEITPEKLQDGLPPMRDIQHQIDLIPEASLPNLPHYCMSPLESVILQEKVLKPFIGRFVVIYFDDILIYSKSIDDHLKHPHELLTMLRKNKLIINFNKYNLMMSRLLFLGYIISSEGIHIDDEKVRAINNWPTPKTVGETKSFHGLTTLYRRFIRGFNTIMAPITECLKEGSEKLSDARRSWSTYDKEVYAIFRALKYWEHYLIRKGFIMYYDHQALKYLNSQKRTSSNLHARWTMFLQKFPFKPVHKSGVQNKVADALSRHVVLLTMLKSELIGFEELKEQHADDEDFDKAWSKVQNCQAVGEFHNHEGLLMRGNQLCTSRS</sequence>
<proteinExistence type="predicted"/>
<dbReference type="AlphaFoldDB" id="A0A2I0J2J4"/>
<keyword evidence="5" id="KW-0378">Hydrolase</keyword>
<dbReference type="InterPro" id="IPR000477">
    <property type="entry name" value="RT_dom"/>
</dbReference>
<comment type="caution">
    <text evidence="10">The sequence shown here is derived from an EMBL/GenBank/DDBJ whole genome shotgun (WGS) entry which is preliminary data.</text>
</comment>
<evidence type="ECO:0000256" key="2">
    <source>
        <dbReference type="ARBA" id="ARBA00022695"/>
    </source>
</evidence>
<keyword evidence="3" id="KW-0540">Nuclease</keyword>
<evidence type="ECO:0000259" key="8">
    <source>
        <dbReference type="Pfam" id="PF00078"/>
    </source>
</evidence>
<evidence type="ECO:0000256" key="1">
    <source>
        <dbReference type="ARBA" id="ARBA00022679"/>
    </source>
</evidence>
<dbReference type="InterPro" id="IPR041373">
    <property type="entry name" value="RT_RNaseH"/>
</dbReference>
<dbReference type="STRING" id="22663.A0A2I0J2J4"/>
<keyword evidence="7" id="KW-0175">Coiled coil</keyword>
<evidence type="ECO:0000313" key="11">
    <source>
        <dbReference type="Proteomes" id="UP000233551"/>
    </source>
</evidence>
<keyword evidence="2" id="KW-0548">Nucleotidyltransferase</keyword>
<keyword evidence="1" id="KW-0808">Transferase</keyword>
<dbReference type="Gene3D" id="3.30.70.270">
    <property type="match status" value="2"/>
</dbReference>
<dbReference type="GO" id="GO:0016787">
    <property type="term" value="F:hydrolase activity"/>
    <property type="evidence" value="ECO:0007669"/>
    <property type="project" value="UniProtKB-KW"/>
</dbReference>
<reference evidence="10 11" key="1">
    <citation type="submission" date="2017-11" db="EMBL/GenBank/DDBJ databases">
        <title>De-novo sequencing of pomegranate (Punica granatum L.) genome.</title>
        <authorList>
            <person name="Akparov Z."/>
            <person name="Amiraslanov A."/>
            <person name="Hajiyeva S."/>
            <person name="Abbasov M."/>
            <person name="Kaur K."/>
            <person name="Hamwieh A."/>
            <person name="Solovyev V."/>
            <person name="Salamov A."/>
            <person name="Braich B."/>
            <person name="Kosarev P."/>
            <person name="Mahmoud A."/>
            <person name="Hajiyev E."/>
            <person name="Babayeva S."/>
            <person name="Izzatullayeva V."/>
            <person name="Mammadov A."/>
            <person name="Mammadov A."/>
            <person name="Sharifova S."/>
            <person name="Ojaghi J."/>
            <person name="Eynullazada K."/>
            <person name="Bayramov B."/>
            <person name="Abdulazimova A."/>
            <person name="Shahmuradov I."/>
        </authorList>
    </citation>
    <scope>NUCLEOTIDE SEQUENCE [LARGE SCALE GENOMIC DNA]</scope>
    <source>
        <strain evidence="11">cv. AG2017</strain>
        <tissue evidence="10">Leaf</tissue>
    </source>
</reference>
<protein>
    <recommendedName>
        <fullName evidence="12">Reverse transcriptase RNase H-like domain-containing protein</fullName>
    </recommendedName>
</protein>
<dbReference type="Proteomes" id="UP000233551">
    <property type="component" value="Unassembled WGS sequence"/>
</dbReference>
<feature type="domain" description="Reverse transcriptase" evidence="8">
    <location>
        <begin position="193"/>
        <end position="268"/>
    </location>
</feature>
<keyword evidence="6" id="KW-0695">RNA-directed DNA polymerase</keyword>
<dbReference type="GO" id="GO:0004519">
    <property type="term" value="F:endonuclease activity"/>
    <property type="evidence" value="ECO:0007669"/>
    <property type="project" value="UniProtKB-KW"/>
</dbReference>
<dbReference type="CDD" id="cd09274">
    <property type="entry name" value="RNase_HI_RT_Ty3"/>
    <property type="match status" value="1"/>
</dbReference>
<feature type="domain" description="Reverse transcriptase RNase H-like" evidence="9">
    <location>
        <begin position="327"/>
        <end position="396"/>
    </location>
</feature>
<dbReference type="PANTHER" id="PTHR37984">
    <property type="entry name" value="PROTEIN CBG26694"/>
    <property type="match status" value="1"/>
</dbReference>
<dbReference type="EMBL" id="PGOL01002114">
    <property type="protein sequence ID" value="PKI50457.1"/>
    <property type="molecule type" value="Genomic_DNA"/>
</dbReference>
<evidence type="ECO:0000256" key="5">
    <source>
        <dbReference type="ARBA" id="ARBA00022801"/>
    </source>
</evidence>
<dbReference type="GO" id="GO:0003964">
    <property type="term" value="F:RNA-directed DNA polymerase activity"/>
    <property type="evidence" value="ECO:0007669"/>
    <property type="project" value="UniProtKB-KW"/>
</dbReference>
<evidence type="ECO:0000256" key="3">
    <source>
        <dbReference type="ARBA" id="ARBA00022722"/>
    </source>
</evidence>
<evidence type="ECO:0008006" key="12">
    <source>
        <dbReference type="Google" id="ProtNLM"/>
    </source>
</evidence>
<dbReference type="InterPro" id="IPR050951">
    <property type="entry name" value="Retrovirus_Pol_polyprotein"/>
</dbReference>
<name>A0A2I0J2J4_PUNGR</name>
<dbReference type="InterPro" id="IPR043128">
    <property type="entry name" value="Rev_trsase/Diguanyl_cyclase"/>
</dbReference>
<evidence type="ECO:0000313" key="10">
    <source>
        <dbReference type="EMBL" id="PKI50457.1"/>
    </source>
</evidence>
<evidence type="ECO:0000256" key="7">
    <source>
        <dbReference type="SAM" id="Coils"/>
    </source>
</evidence>
<gene>
    <name evidence="10" type="ORF">CRG98_029140</name>
</gene>
<evidence type="ECO:0000256" key="4">
    <source>
        <dbReference type="ARBA" id="ARBA00022759"/>
    </source>
</evidence>
<dbReference type="Pfam" id="PF17917">
    <property type="entry name" value="RT_RNaseH"/>
    <property type="match status" value="1"/>
</dbReference>
<dbReference type="Pfam" id="PF00078">
    <property type="entry name" value="RVT_1"/>
    <property type="match status" value="1"/>
</dbReference>
<dbReference type="InterPro" id="IPR043502">
    <property type="entry name" value="DNA/RNA_pol_sf"/>
</dbReference>
<keyword evidence="4" id="KW-0255">Endonuclease</keyword>